<name>A0A5S9F2V8_UABAM</name>
<reference evidence="1 2" key="1">
    <citation type="submission" date="2019-08" db="EMBL/GenBank/DDBJ databases">
        <title>Complete genome sequence of Candidatus Uab amorphum.</title>
        <authorList>
            <person name="Shiratori T."/>
            <person name="Suzuki S."/>
            <person name="Kakizawa Y."/>
            <person name="Ishida K."/>
        </authorList>
    </citation>
    <scope>NUCLEOTIDE SEQUENCE [LARGE SCALE GENOMIC DNA]</scope>
    <source>
        <strain evidence="1 2">SRT547</strain>
    </source>
</reference>
<proteinExistence type="predicted"/>
<evidence type="ECO:0000313" key="1">
    <source>
        <dbReference type="EMBL" id="BBM83882.1"/>
    </source>
</evidence>
<dbReference type="EMBL" id="AP019860">
    <property type="protein sequence ID" value="BBM83882.1"/>
    <property type="molecule type" value="Genomic_DNA"/>
</dbReference>
<keyword evidence="2" id="KW-1185">Reference proteome</keyword>
<dbReference type="Proteomes" id="UP000326354">
    <property type="component" value="Chromosome"/>
</dbReference>
<evidence type="ECO:0000313" key="2">
    <source>
        <dbReference type="Proteomes" id="UP000326354"/>
    </source>
</evidence>
<sequence>MVNKNSNMVALRKVNIERWGSPVAKQFSLRGIPYFVITDQRGQVVDKGGSNLLRKYQQMFAK</sequence>
<dbReference type="AlphaFoldDB" id="A0A5S9F2V8"/>
<gene>
    <name evidence="1" type="ORF">UABAM_02237</name>
</gene>
<protein>
    <recommendedName>
        <fullName evidence="3">Thioredoxin-like fold domain-containing protein</fullName>
    </recommendedName>
</protein>
<dbReference type="KEGG" id="uam:UABAM_02237"/>
<evidence type="ECO:0008006" key="3">
    <source>
        <dbReference type="Google" id="ProtNLM"/>
    </source>
</evidence>
<accession>A0A5S9F2V8</accession>
<organism evidence="1 2">
    <name type="scientific">Uabimicrobium amorphum</name>
    <dbReference type="NCBI Taxonomy" id="2596890"/>
    <lineage>
        <taxon>Bacteria</taxon>
        <taxon>Pseudomonadati</taxon>
        <taxon>Planctomycetota</taxon>
        <taxon>Candidatus Uabimicrobiia</taxon>
        <taxon>Candidatus Uabimicrobiales</taxon>
        <taxon>Candidatus Uabimicrobiaceae</taxon>
        <taxon>Candidatus Uabimicrobium</taxon>
    </lineage>
</organism>